<evidence type="ECO:0000256" key="1">
    <source>
        <dbReference type="SAM" id="Phobius"/>
    </source>
</evidence>
<gene>
    <name evidence="2" type="ORF">Amal_02267</name>
</gene>
<keyword evidence="1" id="KW-0472">Membrane</keyword>
<evidence type="ECO:0000313" key="2">
    <source>
        <dbReference type="EMBL" id="OAG76493.1"/>
    </source>
</evidence>
<organism evidence="2 3">
    <name type="scientific">Acetobacter malorum</name>
    <dbReference type="NCBI Taxonomy" id="178901"/>
    <lineage>
        <taxon>Bacteria</taxon>
        <taxon>Pseudomonadati</taxon>
        <taxon>Pseudomonadota</taxon>
        <taxon>Alphaproteobacteria</taxon>
        <taxon>Acetobacterales</taxon>
        <taxon>Acetobacteraceae</taxon>
        <taxon>Acetobacter</taxon>
    </lineage>
</organism>
<keyword evidence="1" id="KW-0812">Transmembrane</keyword>
<proteinExistence type="predicted"/>
<dbReference type="Proteomes" id="UP000077349">
    <property type="component" value="Unassembled WGS sequence"/>
</dbReference>
<name>A0A177G8A3_9PROT</name>
<keyword evidence="1" id="KW-1133">Transmembrane helix</keyword>
<dbReference type="EMBL" id="LVHD01000018">
    <property type="protein sequence ID" value="OAG76493.1"/>
    <property type="molecule type" value="Genomic_DNA"/>
</dbReference>
<dbReference type="AlphaFoldDB" id="A0A177G8A3"/>
<reference evidence="2 3" key="1">
    <citation type="submission" date="2016-03" db="EMBL/GenBank/DDBJ databases">
        <title>Draft genome sequence of Acetobacter malorum CECT 7742, a strain isolated from strawberry vinegar.</title>
        <authorList>
            <person name="Sainz F."/>
            <person name="Mas A."/>
            <person name="Torija M.J."/>
        </authorList>
    </citation>
    <scope>NUCLEOTIDE SEQUENCE [LARGE SCALE GENOMIC DNA]</scope>
    <source>
        <strain evidence="2 3">CECT 7742</strain>
    </source>
</reference>
<evidence type="ECO:0000313" key="3">
    <source>
        <dbReference type="Proteomes" id="UP000077349"/>
    </source>
</evidence>
<accession>A0A177G8A3</accession>
<comment type="caution">
    <text evidence="2">The sequence shown here is derived from an EMBL/GenBank/DDBJ whole genome shotgun (WGS) entry which is preliminary data.</text>
</comment>
<feature type="transmembrane region" description="Helical" evidence="1">
    <location>
        <begin position="21"/>
        <end position="42"/>
    </location>
</feature>
<protein>
    <submittedName>
        <fullName evidence="2">Uncharacterized protein</fullName>
    </submittedName>
</protein>
<sequence>MLLPPLPRLATKTLCYAAFSILRLYASVWQAFFPASLFYAVLTARHPETPL</sequence>